<reference evidence="2" key="1">
    <citation type="submission" date="2020-05" db="EMBL/GenBank/DDBJ databases">
        <title>Mycena genomes resolve the evolution of fungal bioluminescence.</title>
        <authorList>
            <person name="Tsai I.J."/>
        </authorList>
    </citation>
    <scope>NUCLEOTIDE SEQUENCE</scope>
    <source>
        <strain evidence="2">160909Yilan</strain>
    </source>
</reference>
<feature type="region of interest" description="Disordered" evidence="1">
    <location>
        <begin position="1"/>
        <end position="44"/>
    </location>
</feature>
<organism evidence="2 3">
    <name type="scientific">Mycena sanguinolenta</name>
    <dbReference type="NCBI Taxonomy" id="230812"/>
    <lineage>
        <taxon>Eukaryota</taxon>
        <taxon>Fungi</taxon>
        <taxon>Dikarya</taxon>
        <taxon>Basidiomycota</taxon>
        <taxon>Agaricomycotina</taxon>
        <taxon>Agaricomycetes</taxon>
        <taxon>Agaricomycetidae</taxon>
        <taxon>Agaricales</taxon>
        <taxon>Marasmiineae</taxon>
        <taxon>Mycenaceae</taxon>
        <taxon>Mycena</taxon>
    </lineage>
</organism>
<dbReference type="EMBL" id="JACAZH010000013">
    <property type="protein sequence ID" value="KAF7351712.1"/>
    <property type="molecule type" value="Genomic_DNA"/>
</dbReference>
<feature type="compositionally biased region" description="Pro residues" evidence="1">
    <location>
        <begin position="14"/>
        <end position="36"/>
    </location>
</feature>
<dbReference type="Proteomes" id="UP000623467">
    <property type="component" value="Unassembled WGS sequence"/>
</dbReference>
<dbReference type="AlphaFoldDB" id="A0A8H6Y4M9"/>
<evidence type="ECO:0000313" key="3">
    <source>
        <dbReference type="Proteomes" id="UP000623467"/>
    </source>
</evidence>
<accession>A0A8H6Y4M9</accession>
<proteinExistence type="predicted"/>
<comment type="caution">
    <text evidence="2">The sequence shown here is derived from an EMBL/GenBank/DDBJ whole genome shotgun (WGS) entry which is preliminary data.</text>
</comment>
<sequence>MNKWKEETNSKPVYAPPSGPSPPSIPSPYSPAPGPHQPHTSAPHRTVYRATSLTHVLPARSPWSLPRVDPCESLRLSLIRLCWIQYNSLPTSASRSTLVRRSKVRFLARNVPVVRLAI</sequence>
<evidence type="ECO:0000313" key="2">
    <source>
        <dbReference type="EMBL" id="KAF7351712.1"/>
    </source>
</evidence>
<protein>
    <submittedName>
        <fullName evidence="2">Uncharacterized protein</fullName>
    </submittedName>
</protein>
<keyword evidence="3" id="KW-1185">Reference proteome</keyword>
<name>A0A8H6Y4M9_9AGAR</name>
<gene>
    <name evidence="2" type="ORF">MSAN_01604400</name>
</gene>
<evidence type="ECO:0000256" key="1">
    <source>
        <dbReference type="SAM" id="MobiDB-lite"/>
    </source>
</evidence>